<name>A0ABT7AU26_9CYAN</name>
<keyword evidence="3" id="KW-1185">Reference proteome</keyword>
<proteinExistence type="predicted"/>
<evidence type="ECO:0000256" key="1">
    <source>
        <dbReference type="SAM" id="Phobius"/>
    </source>
</evidence>
<sequence length="66" mass="7356">MNFRYRGIQYERTLSSVKTPEETHLPESVIPQSSFSSPLDLTTLQLYKTVIVVIVALMAGVVSLVT</sequence>
<keyword evidence="1" id="KW-0812">Transmembrane</keyword>
<comment type="caution">
    <text evidence="2">The sequence shown here is derived from an EMBL/GenBank/DDBJ whole genome shotgun (WGS) entry which is preliminary data.</text>
</comment>
<gene>
    <name evidence="2" type="ORF">PMG71_13325</name>
</gene>
<feature type="transmembrane region" description="Helical" evidence="1">
    <location>
        <begin position="46"/>
        <end position="65"/>
    </location>
</feature>
<evidence type="ECO:0000313" key="3">
    <source>
        <dbReference type="Proteomes" id="UP001235303"/>
    </source>
</evidence>
<reference evidence="2 3" key="1">
    <citation type="submission" date="2023-01" db="EMBL/GenBank/DDBJ databases">
        <title>Novel diversity within Roseofilum (Cyanobacteria; Desertifilaceae) from marine benthic mats with descriptions of four novel species.</title>
        <authorList>
            <person name="Wang Y."/>
            <person name="Berthold D.E."/>
            <person name="Hu J."/>
            <person name="Lefler F.W."/>
            <person name="Laughinghouse H.D. IV."/>
        </authorList>
    </citation>
    <scope>NUCLEOTIDE SEQUENCE [LARGE SCALE GENOMIC DNA]</scope>
    <source>
        <strain evidence="2 3">BLCC-M154</strain>
    </source>
</reference>
<evidence type="ECO:0000313" key="2">
    <source>
        <dbReference type="EMBL" id="MDJ1170413.1"/>
    </source>
</evidence>
<organism evidence="2 3">
    <name type="scientific">Roseofilum acuticapitatum BLCC-M154</name>
    <dbReference type="NCBI Taxonomy" id="3022444"/>
    <lineage>
        <taxon>Bacteria</taxon>
        <taxon>Bacillati</taxon>
        <taxon>Cyanobacteriota</taxon>
        <taxon>Cyanophyceae</taxon>
        <taxon>Desertifilales</taxon>
        <taxon>Desertifilaceae</taxon>
        <taxon>Roseofilum</taxon>
        <taxon>Roseofilum acuticapitatum</taxon>
    </lineage>
</organism>
<accession>A0ABT7AU26</accession>
<dbReference type="EMBL" id="JAQOSP010000089">
    <property type="protein sequence ID" value="MDJ1170413.1"/>
    <property type="molecule type" value="Genomic_DNA"/>
</dbReference>
<protein>
    <recommendedName>
        <fullName evidence="4">DUF4278 domain-containing protein</fullName>
    </recommendedName>
</protein>
<evidence type="ECO:0008006" key="4">
    <source>
        <dbReference type="Google" id="ProtNLM"/>
    </source>
</evidence>
<keyword evidence="1" id="KW-1133">Transmembrane helix</keyword>
<dbReference type="Proteomes" id="UP001235303">
    <property type="component" value="Unassembled WGS sequence"/>
</dbReference>
<keyword evidence="1" id="KW-0472">Membrane</keyword>
<dbReference type="RefSeq" id="WP_283754172.1">
    <property type="nucleotide sequence ID" value="NZ_JAQOSP010000089.1"/>
</dbReference>